<organism evidence="2 3">
    <name type="scientific">Trinickia violacea</name>
    <dbReference type="NCBI Taxonomy" id="2571746"/>
    <lineage>
        <taxon>Bacteria</taxon>
        <taxon>Pseudomonadati</taxon>
        <taxon>Pseudomonadota</taxon>
        <taxon>Betaproteobacteria</taxon>
        <taxon>Burkholderiales</taxon>
        <taxon>Burkholderiaceae</taxon>
        <taxon>Trinickia</taxon>
    </lineage>
</organism>
<sequence>MTEVPMPSSDDPTLDSTSDDQSDIREPRLWRCDGWTARVIKNEDDEGWAVEMIQDGEAEPALVGPWTMGRDKKNPKPLDQAAFNTLVKTASEVLRRHEQQLHAMLHRSVTVPGAEGDITVTLDIVPDEYEPHAILAALDETGGELARVKTAPNFKLTQASASKWIESDFARPG</sequence>
<accession>A0A4P8IWP3</accession>
<dbReference type="OrthoDB" id="8896410at2"/>
<dbReference type="AlphaFoldDB" id="A0A4P8IWP3"/>
<dbReference type="EMBL" id="CP040078">
    <property type="protein sequence ID" value="QCP52856.1"/>
    <property type="molecule type" value="Genomic_DNA"/>
</dbReference>
<keyword evidence="3" id="KW-1185">Reference proteome</keyword>
<feature type="region of interest" description="Disordered" evidence="1">
    <location>
        <begin position="1"/>
        <end position="27"/>
    </location>
</feature>
<protein>
    <submittedName>
        <fullName evidence="2">Uncharacterized protein</fullName>
    </submittedName>
</protein>
<reference evidence="2 3" key="1">
    <citation type="submission" date="2019-05" db="EMBL/GenBank/DDBJ databases">
        <title>Burkholderia sp. DHOD12, isolated from subtropical forest soil.</title>
        <authorList>
            <person name="Gao Z.-H."/>
            <person name="Qiu L.-H."/>
        </authorList>
    </citation>
    <scope>NUCLEOTIDE SEQUENCE [LARGE SCALE GENOMIC DNA]</scope>
    <source>
        <strain evidence="2 3">DHOD12</strain>
    </source>
</reference>
<feature type="compositionally biased region" description="Low complexity" evidence="1">
    <location>
        <begin position="7"/>
        <end position="16"/>
    </location>
</feature>
<dbReference type="RefSeq" id="WP_137335627.1">
    <property type="nucleotide sequence ID" value="NZ_CP040078.1"/>
</dbReference>
<name>A0A4P8IWP3_9BURK</name>
<evidence type="ECO:0000256" key="1">
    <source>
        <dbReference type="SAM" id="MobiDB-lite"/>
    </source>
</evidence>
<dbReference type="KEGG" id="tvl:FAZ95_27465"/>
<evidence type="ECO:0000313" key="2">
    <source>
        <dbReference type="EMBL" id="QCP52856.1"/>
    </source>
</evidence>
<gene>
    <name evidence="2" type="ORF">FAZ95_27465</name>
</gene>
<evidence type="ECO:0000313" key="3">
    <source>
        <dbReference type="Proteomes" id="UP000298656"/>
    </source>
</evidence>
<proteinExistence type="predicted"/>
<dbReference type="Proteomes" id="UP000298656">
    <property type="component" value="Chromosome 2"/>
</dbReference>